<accession>C8V6H6</accession>
<dbReference type="GeneID" id="2873274"/>
<dbReference type="AlphaFoldDB" id="C8V6H6"/>
<evidence type="ECO:0000313" key="2">
    <source>
        <dbReference type="EMBL" id="CBF75232.1"/>
    </source>
</evidence>
<dbReference type="Proteomes" id="UP000000560">
    <property type="component" value="Chromosome II"/>
</dbReference>
<feature type="transmembrane region" description="Helical" evidence="1">
    <location>
        <begin position="54"/>
        <end position="76"/>
    </location>
</feature>
<dbReference type="EMBL" id="BN001302">
    <property type="protein sequence ID" value="CBF75232.1"/>
    <property type="molecule type" value="Genomic_DNA"/>
</dbReference>
<dbReference type="HOGENOM" id="CLU_1343224_0_0_1"/>
<reference evidence="3" key="2">
    <citation type="journal article" date="2009" name="Fungal Genet. Biol.">
        <title>The 2008 update of the Aspergillus nidulans genome annotation: a community effort.</title>
        <authorList>
            <person name="Wortman J.R."/>
            <person name="Gilsenan J.M."/>
            <person name="Joardar V."/>
            <person name="Deegan J."/>
            <person name="Clutterbuck J."/>
            <person name="Andersen M.R."/>
            <person name="Archer D."/>
            <person name="Bencina M."/>
            <person name="Braus G."/>
            <person name="Coutinho P."/>
            <person name="von Dohren H."/>
            <person name="Doonan J."/>
            <person name="Driessen A.J."/>
            <person name="Durek P."/>
            <person name="Espeso E."/>
            <person name="Fekete E."/>
            <person name="Flipphi M."/>
            <person name="Estrada C.G."/>
            <person name="Geysens S."/>
            <person name="Goldman G."/>
            <person name="de Groot P.W."/>
            <person name="Hansen K."/>
            <person name="Harris S.D."/>
            <person name="Heinekamp T."/>
            <person name="Helmstaedt K."/>
            <person name="Henrissat B."/>
            <person name="Hofmann G."/>
            <person name="Homan T."/>
            <person name="Horio T."/>
            <person name="Horiuchi H."/>
            <person name="James S."/>
            <person name="Jones M."/>
            <person name="Karaffa L."/>
            <person name="Karanyi Z."/>
            <person name="Kato M."/>
            <person name="Keller N."/>
            <person name="Kelly D.E."/>
            <person name="Kiel J.A."/>
            <person name="Kim J.M."/>
            <person name="van der Klei I.J."/>
            <person name="Klis F.M."/>
            <person name="Kovalchuk A."/>
            <person name="Krasevec N."/>
            <person name="Kubicek C.P."/>
            <person name="Liu B."/>
            <person name="Maccabe A."/>
            <person name="Meyer V."/>
            <person name="Mirabito P."/>
            <person name="Miskei M."/>
            <person name="Mos M."/>
            <person name="Mullins J."/>
            <person name="Nelson D.R."/>
            <person name="Nielsen J."/>
            <person name="Oakley B.R."/>
            <person name="Osmani S.A."/>
            <person name="Pakula T."/>
            <person name="Paszewski A."/>
            <person name="Paulsen I."/>
            <person name="Pilsyk S."/>
            <person name="Pocsi I."/>
            <person name="Punt P.J."/>
            <person name="Ram A.F."/>
            <person name="Ren Q."/>
            <person name="Robellet X."/>
            <person name="Robson G."/>
            <person name="Seiboth B."/>
            <person name="van Solingen P."/>
            <person name="Specht T."/>
            <person name="Sun J."/>
            <person name="Taheri-Talesh N."/>
            <person name="Takeshita N."/>
            <person name="Ussery D."/>
            <person name="vanKuyk P.A."/>
            <person name="Visser H."/>
            <person name="van de Vondervoort P.J."/>
            <person name="de Vries R.P."/>
            <person name="Walton J."/>
            <person name="Xiang X."/>
            <person name="Xiong Y."/>
            <person name="Zeng A.P."/>
            <person name="Brandt B.W."/>
            <person name="Cornell M.J."/>
            <person name="van den Hondel C.A."/>
            <person name="Visser J."/>
            <person name="Oliver S.G."/>
            <person name="Turner G."/>
        </authorList>
    </citation>
    <scope>GENOME REANNOTATION</scope>
    <source>
        <strain evidence="3">FGSC A4 / ATCC 38163 / CBS 112.46 / NRRL 194 / M139</strain>
    </source>
</reference>
<keyword evidence="1" id="KW-0472">Membrane</keyword>
<keyword evidence="1" id="KW-1133">Transmembrane helix</keyword>
<dbReference type="OMA" id="PRKHIAP"/>
<name>C8V6H6_EMENI</name>
<evidence type="ECO:0000256" key="1">
    <source>
        <dbReference type="SAM" id="Phobius"/>
    </source>
</evidence>
<keyword evidence="3" id="KW-1185">Reference proteome</keyword>
<dbReference type="InParanoid" id="C8V6H6"/>
<reference evidence="3" key="1">
    <citation type="journal article" date="2005" name="Nature">
        <title>Sequencing of Aspergillus nidulans and comparative analysis with A. fumigatus and A. oryzae.</title>
        <authorList>
            <person name="Galagan J.E."/>
            <person name="Calvo S.E."/>
            <person name="Cuomo C."/>
            <person name="Ma L.J."/>
            <person name="Wortman J.R."/>
            <person name="Batzoglou S."/>
            <person name="Lee S.I."/>
            <person name="Basturkmen M."/>
            <person name="Spevak C.C."/>
            <person name="Clutterbuck J."/>
            <person name="Kapitonov V."/>
            <person name="Jurka J."/>
            <person name="Scazzocchio C."/>
            <person name="Farman M."/>
            <person name="Butler J."/>
            <person name="Purcell S."/>
            <person name="Harris S."/>
            <person name="Braus G.H."/>
            <person name="Draht O."/>
            <person name="Busch S."/>
            <person name="D'Enfert C."/>
            <person name="Bouchier C."/>
            <person name="Goldman G.H."/>
            <person name="Bell-Pedersen D."/>
            <person name="Griffiths-Jones S."/>
            <person name="Doonan J.H."/>
            <person name="Yu J."/>
            <person name="Vienken K."/>
            <person name="Pain A."/>
            <person name="Freitag M."/>
            <person name="Selker E.U."/>
            <person name="Archer D.B."/>
            <person name="Penalva M.A."/>
            <person name="Oakley B.R."/>
            <person name="Momany M."/>
            <person name="Tanaka T."/>
            <person name="Kumagai T."/>
            <person name="Asai K."/>
            <person name="Machida M."/>
            <person name="Nierman W.C."/>
            <person name="Denning D.W."/>
            <person name="Caddick M."/>
            <person name="Hynes M."/>
            <person name="Paoletti M."/>
            <person name="Fischer R."/>
            <person name="Miller B."/>
            <person name="Dyer P."/>
            <person name="Sachs M.S."/>
            <person name="Osmani S.A."/>
            <person name="Birren B.W."/>
        </authorList>
    </citation>
    <scope>NUCLEOTIDE SEQUENCE [LARGE SCALE GENOMIC DNA]</scope>
    <source>
        <strain evidence="3">FGSC A4 / ATCC 38163 / CBS 112.46 / NRRL 194 / M139</strain>
    </source>
</reference>
<dbReference type="RefSeq" id="XP_050467431.1">
    <property type="nucleotide sequence ID" value="XM_050611397.1"/>
</dbReference>
<sequence>MSPSYLCVAPQRLDSFTTHLFHYWRSRTRTGPRSIRDIACTSTMKFKVFHLSTTGYLIILNLSCIIVSASSFESLLRGLHPSVLTRSLPGSLAFVPGEAIGNYQPPPGPIHYGPLPTTDPVSSEAPAIASAAANADGNDIGYGSRRAMAATESPDAADEVTSRIPSVTEMDAMIAKAQAASANKGVAWPSMGLIVPILVPFLQL</sequence>
<proteinExistence type="predicted"/>
<gene>
    <name evidence="2" type="ORF">ANIA_03856</name>
</gene>
<dbReference type="VEuPathDB" id="FungiDB:AN3856"/>
<evidence type="ECO:0000313" key="3">
    <source>
        <dbReference type="Proteomes" id="UP000000560"/>
    </source>
</evidence>
<protein>
    <submittedName>
        <fullName evidence="2">Uncharacterized protein</fullName>
    </submittedName>
</protein>
<dbReference type="KEGG" id="ani:ANIA_03856"/>
<organism evidence="2 3">
    <name type="scientific">Emericella nidulans (strain FGSC A4 / ATCC 38163 / CBS 112.46 / NRRL 194 / M139)</name>
    <name type="common">Aspergillus nidulans</name>
    <dbReference type="NCBI Taxonomy" id="227321"/>
    <lineage>
        <taxon>Eukaryota</taxon>
        <taxon>Fungi</taxon>
        <taxon>Dikarya</taxon>
        <taxon>Ascomycota</taxon>
        <taxon>Pezizomycotina</taxon>
        <taxon>Eurotiomycetes</taxon>
        <taxon>Eurotiomycetidae</taxon>
        <taxon>Eurotiales</taxon>
        <taxon>Aspergillaceae</taxon>
        <taxon>Aspergillus</taxon>
        <taxon>Aspergillus subgen. Nidulantes</taxon>
    </lineage>
</organism>
<keyword evidence="1" id="KW-0812">Transmembrane</keyword>
<dbReference type="OrthoDB" id="4187771at2759"/>